<evidence type="ECO:0000256" key="1">
    <source>
        <dbReference type="SAM" id="Phobius"/>
    </source>
</evidence>
<dbReference type="Gene3D" id="3.40.50.300">
    <property type="entry name" value="P-loop containing nucleotide triphosphate hydrolases"/>
    <property type="match status" value="1"/>
</dbReference>
<protein>
    <submittedName>
        <fullName evidence="3">50S ribosome-binding GTPase</fullName>
    </submittedName>
</protein>
<dbReference type="GO" id="GO:0019843">
    <property type="term" value="F:rRNA binding"/>
    <property type="evidence" value="ECO:0007669"/>
    <property type="project" value="TreeGrafter"/>
</dbReference>
<dbReference type="KEGG" id="broo:brsh051_23920"/>
<dbReference type="GO" id="GO:0005525">
    <property type="term" value="F:GTP binding"/>
    <property type="evidence" value="ECO:0007669"/>
    <property type="project" value="InterPro"/>
</dbReference>
<keyword evidence="1" id="KW-0472">Membrane</keyword>
<dbReference type="Proteomes" id="UP001431656">
    <property type="component" value="Chromosome"/>
</dbReference>
<name>A0AAN0K940_9ACTN</name>
<accession>A0AAN0K940</accession>
<evidence type="ECO:0000313" key="3">
    <source>
        <dbReference type="EMBL" id="BEH03111.1"/>
    </source>
</evidence>
<reference evidence="3" key="1">
    <citation type="journal article" date="2024" name="Int. J. Syst. Evol. Microbiol.">
        <title>Brooklawnia propionicigenes sp. nov., a facultatively anaerobic, propionate-producing bacterium isolated from a methanogenic reactor treating waste from cattle farms.</title>
        <authorList>
            <person name="Akita Y."/>
            <person name="Ueki A."/>
            <person name="Tonouchi A."/>
            <person name="Sugawara Y."/>
            <person name="Honma S."/>
            <person name="Kaku N."/>
            <person name="Ueki K."/>
        </authorList>
    </citation>
    <scope>NUCLEOTIDE SEQUENCE</scope>
    <source>
        <strain evidence="3">SH051</strain>
    </source>
</reference>
<feature type="transmembrane region" description="Helical" evidence="1">
    <location>
        <begin position="469"/>
        <end position="489"/>
    </location>
</feature>
<dbReference type="PANTHER" id="PTHR42698:SF1">
    <property type="entry name" value="GTPASE ERA, MITOCHONDRIAL"/>
    <property type="match status" value="1"/>
</dbReference>
<dbReference type="GO" id="GO:0000028">
    <property type="term" value="P:ribosomal small subunit assembly"/>
    <property type="evidence" value="ECO:0007669"/>
    <property type="project" value="TreeGrafter"/>
</dbReference>
<gene>
    <name evidence="3" type="ORF">brsh051_23920</name>
</gene>
<sequence>MSKPERAAESLATRVQALSRAADLAAGRLSDDVVDQARRVTRKADRRLAIAGDTTVIALAGATGSGKSSLFNAISGTRLAEPGLKRPTTNRSMAAYWGAQLPHELLDWLDVPRRHLVQGDDPVLNGLVLIDLPDHDSTVAAHRAEADRLVELVDMLVWVVDPQKYADATLHNDYLKPLADHAGVMLVVLNQADRLTGDQLRETMRDLRGLLDSEGLSKTSCVAASALTGMGIETLRKTIATTVREKKTAANRLSSDISSVAHSMKTEFGDAKVPTKVPEARARELNKALAEAAGASIVRDAVLKSMRHRGGLATGWPVTKWLRRFTPDPLRMLHLDRAVPRGKKRPDELEPASVQRTSLPTAGGVQTARVDIALRGLAASSSQGLPDGFATAVREATLAHRNDLPDELDRAVGATDLAMERGQGWWTVVQVLQWIIFVAAVVGAGWLLLDLVLNYLQLPQLPVVRVGRAPLPTVMLLGGALLGMLVSLISRAGVELDARAKGGRAERALTRSIVDVADRLVISPVNGELTRFNQGRQEASRAIG</sequence>
<dbReference type="AlphaFoldDB" id="A0AAN0K940"/>
<evidence type="ECO:0000313" key="4">
    <source>
        <dbReference type="Proteomes" id="UP001431656"/>
    </source>
</evidence>
<dbReference type="InterPro" id="IPR006073">
    <property type="entry name" value="GTP-bd"/>
</dbReference>
<keyword evidence="1" id="KW-0812">Transmembrane</keyword>
<organism evidence="3 4">
    <name type="scientific">Brooklawnia propionicigenes</name>
    <dbReference type="NCBI Taxonomy" id="3041175"/>
    <lineage>
        <taxon>Bacteria</taxon>
        <taxon>Bacillati</taxon>
        <taxon>Actinomycetota</taxon>
        <taxon>Actinomycetes</taxon>
        <taxon>Propionibacteriales</taxon>
        <taxon>Propionibacteriaceae</taxon>
        <taxon>Brooklawnia</taxon>
    </lineage>
</organism>
<feature type="domain" description="G" evidence="2">
    <location>
        <begin position="57"/>
        <end position="175"/>
    </location>
</feature>
<dbReference type="SUPFAM" id="SSF52540">
    <property type="entry name" value="P-loop containing nucleoside triphosphate hydrolases"/>
    <property type="match status" value="1"/>
</dbReference>
<keyword evidence="4" id="KW-1185">Reference proteome</keyword>
<dbReference type="GO" id="GO:0043024">
    <property type="term" value="F:ribosomal small subunit binding"/>
    <property type="evidence" value="ECO:0007669"/>
    <property type="project" value="TreeGrafter"/>
</dbReference>
<dbReference type="GO" id="GO:0005829">
    <property type="term" value="C:cytosol"/>
    <property type="evidence" value="ECO:0007669"/>
    <property type="project" value="TreeGrafter"/>
</dbReference>
<evidence type="ECO:0000259" key="2">
    <source>
        <dbReference type="Pfam" id="PF01926"/>
    </source>
</evidence>
<proteinExistence type="predicted"/>
<keyword evidence="1" id="KW-1133">Transmembrane helix</keyword>
<dbReference type="InterPro" id="IPR005662">
    <property type="entry name" value="GTPase_Era-like"/>
</dbReference>
<feature type="transmembrane region" description="Helical" evidence="1">
    <location>
        <begin position="425"/>
        <end position="449"/>
    </location>
</feature>
<dbReference type="InterPro" id="IPR027417">
    <property type="entry name" value="P-loop_NTPase"/>
</dbReference>
<dbReference type="RefSeq" id="WP_286265302.1">
    <property type="nucleotide sequence ID" value="NZ_AP028056.1"/>
</dbReference>
<dbReference type="EMBL" id="AP028056">
    <property type="protein sequence ID" value="BEH03111.1"/>
    <property type="molecule type" value="Genomic_DNA"/>
</dbReference>
<dbReference type="Pfam" id="PF01926">
    <property type="entry name" value="MMR_HSR1"/>
    <property type="match status" value="1"/>
</dbReference>
<dbReference type="PANTHER" id="PTHR42698">
    <property type="entry name" value="GTPASE ERA"/>
    <property type="match status" value="1"/>
</dbReference>